<keyword evidence="11 13" id="KW-0472">Membrane</keyword>
<evidence type="ECO:0000256" key="3">
    <source>
        <dbReference type="ARBA" id="ARBA00022553"/>
    </source>
</evidence>
<dbReference type="Gene3D" id="3.30.565.10">
    <property type="entry name" value="Histidine kinase-like ATPase, C-terminal domain"/>
    <property type="match status" value="1"/>
</dbReference>
<feature type="region of interest" description="Disordered" evidence="12">
    <location>
        <begin position="543"/>
        <end position="570"/>
    </location>
</feature>
<evidence type="ECO:0000313" key="15">
    <source>
        <dbReference type="EMBL" id="EMS69141.1"/>
    </source>
</evidence>
<evidence type="ECO:0000313" key="16">
    <source>
        <dbReference type="Proteomes" id="UP000014155"/>
    </source>
</evidence>
<feature type="domain" description="Signal transduction histidine kinase internal region" evidence="14">
    <location>
        <begin position="385"/>
        <end position="460"/>
    </location>
</feature>
<keyword evidence="10" id="KW-0902">Two-component regulatory system</keyword>
<dbReference type="RefSeq" id="WP_004630878.1">
    <property type="nucleotide sequence ID" value="NZ_AORV01000072.1"/>
</dbReference>
<dbReference type="InterPro" id="IPR036890">
    <property type="entry name" value="HATPase_C_sf"/>
</dbReference>
<dbReference type="eggNOG" id="COG2972">
    <property type="taxonomic scope" value="Bacteria"/>
</dbReference>
<dbReference type="InterPro" id="IPR010559">
    <property type="entry name" value="Sig_transdc_His_kin_internal"/>
</dbReference>
<evidence type="ECO:0000256" key="9">
    <source>
        <dbReference type="ARBA" id="ARBA00022989"/>
    </source>
</evidence>
<feature type="compositionally biased region" description="Polar residues" evidence="12">
    <location>
        <begin position="560"/>
        <end position="570"/>
    </location>
</feature>
<dbReference type="EMBL" id="AORV01000072">
    <property type="protein sequence ID" value="EMS69141.1"/>
    <property type="molecule type" value="Genomic_DNA"/>
</dbReference>
<sequence length="614" mass="71427">MRSIKQLIKNCRKSIKRTQMTRRFIIFYFGLIFLPMIIFISWYSLGVVREHQTEKRYEKHAILENAAVFFSSYLQQSRFVYESLQSNTALLNFLENSYYSISDEILTYQTQIKPIFSSMISTNSVIDEIFVYRFNKSTAITHSEMIYYFLDINEFPYDSKILKELEVSNTCNYLALNPQVVRRKDESSFSPRLIFYMNLYRKDYSAVVGILEVQLDLNKILQLLNYSPQGDSLYLKYQDEYYPIQCDKQKSCLIYETPPLTAPPQGSNNQLISSSVKGAPIELVNMYNSKMSNQKQVLENIILCIVALFIPMILFCVIIYRYTSRLLNFSRHIRKSDKTGLIPYQASNRADEIDTVIYEYNKMIGTIGSLIESTRRAEQLKNDANYYALASQINPHFMFNTLENIRMRIEIEKYTEASDMLFILSRFLRYNISMRKESTLLDELNQIRHYLLIYQYRQNNDAQFDLQIPEDSINIRCPFCILQPIVENCLKHGWENENTLKINISVYTEHDVVYVDIGDNGRGMQRGQIEQLNMKMKSAGSSELYHNNESSAENTKDGTNRSANGRTNGSIGLTNVNSRLKYFYGVKYGISFRANSPKGVVCTLSFAKEGFLIG</sequence>
<keyword evidence="6" id="KW-0547">Nucleotide-binding</keyword>
<dbReference type="GO" id="GO:0000155">
    <property type="term" value="F:phosphorelay sensor kinase activity"/>
    <property type="evidence" value="ECO:0007669"/>
    <property type="project" value="InterPro"/>
</dbReference>
<accession>S0FH50</accession>
<dbReference type="InterPro" id="IPR050640">
    <property type="entry name" value="Bact_2-comp_sensor_kinase"/>
</dbReference>
<keyword evidence="16" id="KW-1185">Reference proteome</keyword>
<evidence type="ECO:0000256" key="13">
    <source>
        <dbReference type="SAM" id="Phobius"/>
    </source>
</evidence>
<dbReference type="STRING" id="1195236.CTER_5310"/>
<keyword evidence="9 13" id="KW-1133">Transmembrane helix</keyword>
<feature type="compositionally biased region" description="Polar residues" evidence="12">
    <location>
        <begin position="543"/>
        <end position="553"/>
    </location>
</feature>
<evidence type="ECO:0000256" key="12">
    <source>
        <dbReference type="SAM" id="MobiDB-lite"/>
    </source>
</evidence>
<dbReference type="Proteomes" id="UP000014155">
    <property type="component" value="Unassembled WGS sequence"/>
</dbReference>
<evidence type="ECO:0000256" key="2">
    <source>
        <dbReference type="ARBA" id="ARBA00022475"/>
    </source>
</evidence>
<gene>
    <name evidence="15" type="ORF">CTER_5310</name>
</gene>
<dbReference type="Pfam" id="PF06580">
    <property type="entry name" value="His_kinase"/>
    <property type="match status" value="1"/>
</dbReference>
<comment type="caution">
    <text evidence="15">The sequence shown here is derived from an EMBL/GenBank/DDBJ whole genome shotgun (WGS) entry which is preliminary data.</text>
</comment>
<keyword evidence="5 13" id="KW-0812">Transmembrane</keyword>
<dbReference type="GO" id="GO:0005886">
    <property type="term" value="C:plasma membrane"/>
    <property type="evidence" value="ECO:0007669"/>
    <property type="project" value="UniProtKB-SubCell"/>
</dbReference>
<reference evidence="15 16" key="1">
    <citation type="journal article" date="2013" name="Genome Announc.">
        <title>Draft Genome Sequence of the Cellulolytic, Mesophilic, Anaerobic Bacterium Clostridium termitidis Strain CT1112 (DSM 5398).</title>
        <authorList>
            <person name="Lal S."/>
            <person name="Ramachandran U."/>
            <person name="Zhang X."/>
            <person name="Munir R."/>
            <person name="Sparling R."/>
            <person name="Levin D.B."/>
        </authorList>
    </citation>
    <scope>NUCLEOTIDE SEQUENCE [LARGE SCALE GENOMIC DNA]</scope>
    <source>
        <strain evidence="15 16">CT1112</strain>
    </source>
</reference>
<keyword evidence="4" id="KW-0808">Transferase</keyword>
<dbReference type="AlphaFoldDB" id="S0FH50"/>
<evidence type="ECO:0000256" key="1">
    <source>
        <dbReference type="ARBA" id="ARBA00004651"/>
    </source>
</evidence>
<evidence type="ECO:0000256" key="7">
    <source>
        <dbReference type="ARBA" id="ARBA00022777"/>
    </source>
</evidence>
<evidence type="ECO:0000256" key="4">
    <source>
        <dbReference type="ARBA" id="ARBA00022679"/>
    </source>
</evidence>
<evidence type="ECO:0000256" key="11">
    <source>
        <dbReference type="ARBA" id="ARBA00023136"/>
    </source>
</evidence>
<evidence type="ECO:0000256" key="10">
    <source>
        <dbReference type="ARBA" id="ARBA00023012"/>
    </source>
</evidence>
<keyword evidence="2" id="KW-1003">Cell membrane</keyword>
<dbReference type="PANTHER" id="PTHR34220:SF11">
    <property type="entry name" value="SENSOR PROTEIN KINASE HPTS"/>
    <property type="match status" value="1"/>
</dbReference>
<dbReference type="PATRIC" id="fig|1195236.3.peg.5447"/>
<dbReference type="GO" id="GO:0005524">
    <property type="term" value="F:ATP binding"/>
    <property type="evidence" value="ECO:0007669"/>
    <property type="project" value="UniProtKB-KW"/>
</dbReference>
<keyword evidence="8" id="KW-0067">ATP-binding</keyword>
<dbReference type="PANTHER" id="PTHR34220">
    <property type="entry name" value="SENSOR HISTIDINE KINASE YPDA"/>
    <property type="match status" value="1"/>
</dbReference>
<proteinExistence type="predicted"/>
<comment type="subcellular location">
    <subcellularLocation>
        <location evidence="1">Cell membrane</location>
        <topology evidence="1">Multi-pass membrane protein</topology>
    </subcellularLocation>
</comment>
<evidence type="ECO:0000256" key="6">
    <source>
        <dbReference type="ARBA" id="ARBA00022741"/>
    </source>
</evidence>
<name>S0FH50_RUMCE</name>
<protein>
    <submittedName>
        <fullName evidence="15">Integral membrane sensor signal transduction histidine kinase</fullName>
    </submittedName>
</protein>
<keyword evidence="3" id="KW-0597">Phosphoprotein</keyword>
<evidence type="ECO:0000256" key="8">
    <source>
        <dbReference type="ARBA" id="ARBA00022840"/>
    </source>
</evidence>
<evidence type="ECO:0000256" key="5">
    <source>
        <dbReference type="ARBA" id="ARBA00022692"/>
    </source>
</evidence>
<feature type="transmembrane region" description="Helical" evidence="13">
    <location>
        <begin position="300"/>
        <end position="322"/>
    </location>
</feature>
<feature type="transmembrane region" description="Helical" evidence="13">
    <location>
        <begin position="21"/>
        <end position="45"/>
    </location>
</feature>
<evidence type="ECO:0000259" key="14">
    <source>
        <dbReference type="Pfam" id="PF06580"/>
    </source>
</evidence>
<dbReference type="SUPFAM" id="SSF55874">
    <property type="entry name" value="ATPase domain of HSP90 chaperone/DNA topoisomerase II/histidine kinase"/>
    <property type="match status" value="1"/>
</dbReference>
<keyword evidence="7 15" id="KW-0418">Kinase</keyword>
<organism evidence="15 16">
    <name type="scientific">Ruminiclostridium cellobioparum subsp. termitidis CT1112</name>
    <dbReference type="NCBI Taxonomy" id="1195236"/>
    <lineage>
        <taxon>Bacteria</taxon>
        <taxon>Bacillati</taxon>
        <taxon>Bacillota</taxon>
        <taxon>Clostridia</taxon>
        <taxon>Eubacteriales</taxon>
        <taxon>Oscillospiraceae</taxon>
        <taxon>Ruminiclostridium</taxon>
    </lineage>
</organism>